<dbReference type="RefSeq" id="WP_122934045.1">
    <property type="nucleotide sequence ID" value="NZ_JACIBY010000001.1"/>
</dbReference>
<dbReference type="PRINTS" id="PR00033">
    <property type="entry name" value="HTHASNC"/>
</dbReference>
<sequence length="153" mass="17609">MVHLDDTDLQILRLLQTNAQLTIKEIATQINLSITPVHDRIKKLEREGIIEKYVTMLNRKKLNKGLVVYCNVTLDKQQHENFREFNEAMLQMPEVVECCVVSGTFDYLIKIVATDVESYHAFYQEKLASFKAISHISSFFVMSEVKSTTAIPI</sequence>
<evidence type="ECO:0000256" key="3">
    <source>
        <dbReference type="ARBA" id="ARBA00023163"/>
    </source>
</evidence>
<evidence type="ECO:0000256" key="1">
    <source>
        <dbReference type="ARBA" id="ARBA00023015"/>
    </source>
</evidence>
<dbReference type="GO" id="GO:0043200">
    <property type="term" value="P:response to amino acid"/>
    <property type="evidence" value="ECO:0007669"/>
    <property type="project" value="TreeGrafter"/>
</dbReference>
<organism evidence="5 6">
    <name type="scientific">Runella defluvii</name>
    <dbReference type="NCBI Taxonomy" id="370973"/>
    <lineage>
        <taxon>Bacteria</taxon>
        <taxon>Pseudomonadati</taxon>
        <taxon>Bacteroidota</taxon>
        <taxon>Cytophagia</taxon>
        <taxon>Cytophagales</taxon>
        <taxon>Spirosomataceae</taxon>
        <taxon>Runella</taxon>
    </lineage>
</organism>
<reference evidence="5 6" key="1">
    <citation type="submission" date="2020-08" db="EMBL/GenBank/DDBJ databases">
        <title>Genomic Encyclopedia of Type Strains, Phase IV (KMG-IV): sequencing the most valuable type-strain genomes for metagenomic binning, comparative biology and taxonomic classification.</title>
        <authorList>
            <person name="Goeker M."/>
        </authorList>
    </citation>
    <scope>NUCLEOTIDE SEQUENCE [LARGE SCALE GENOMIC DNA]</scope>
    <source>
        <strain evidence="5 6">DSM 17976</strain>
    </source>
</reference>
<evidence type="ECO:0000256" key="2">
    <source>
        <dbReference type="ARBA" id="ARBA00023125"/>
    </source>
</evidence>
<keyword evidence="1" id="KW-0805">Transcription regulation</keyword>
<dbReference type="Gene3D" id="1.10.10.10">
    <property type="entry name" value="Winged helix-like DNA-binding domain superfamily/Winged helix DNA-binding domain"/>
    <property type="match status" value="1"/>
</dbReference>
<dbReference type="Proteomes" id="UP000541352">
    <property type="component" value="Unassembled WGS sequence"/>
</dbReference>
<name>A0A7W6EN94_9BACT</name>
<comment type="caution">
    <text evidence="5">The sequence shown here is derived from an EMBL/GenBank/DDBJ whole genome shotgun (WGS) entry which is preliminary data.</text>
</comment>
<dbReference type="PROSITE" id="PS00519">
    <property type="entry name" value="HTH_ASNC_1"/>
    <property type="match status" value="1"/>
</dbReference>
<evidence type="ECO:0000313" key="5">
    <source>
        <dbReference type="EMBL" id="MBB3836087.1"/>
    </source>
</evidence>
<dbReference type="Pfam" id="PF01037">
    <property type="entry name" value="AsnC_trans_reg"/>
    <property type="match status" value="1"/>
</dbReference>
<protein>
    <submittedName>
        <fullName evidence="5">Lrp/AsnC family transcriptional regulator</fullName>
    </submittedName>
</protein>
<keyword evidence="2" id="KW-0238">DNA-binding</keyword>
<dbReference type="PANTHER" id="PTHR30154:SF34">
    <property type="entry name" value="TRANSCRIPTIONAL REGULATOR AZLB"/>
    <property type="match status" value="1"/>
</dbReference>
<dbReference type="InterPro" id="IPR011991">
    <property type="entry name" value="ArsR-like_HTH"/>
</dbReference>
<keyword evidence="6" id="KW-1185">Reference proteome</keyword>
<gene>
    <name evidence="5" type="ORF">FHS57_000069</name>
</gene>
<dbReference type="AlphaFoldDB" id="A0A7W6EN94"/>
<dbReference type="InterPro" id="IPR011008">
    <property type="entry name" value="Dimeric_a/b-barrel"/>
</dbReference>
<dbReference type="PROSITE" id="PS50956">
    <property type="entry name" value="HTH_ASNC_2"/>
    <property type="match status" value="1"/>
</dbReference>
<dbReference type="InterPro" id="IPR019885">
    <property type="entry name" value="Tscrpt_reg_HTH_AsnC-type_CS"/>
</dbReference>
<dbReference type="SUPFAM" id="SSF46785">
    <property type="entry name" value="Winged helix' DNA-binding domain"/>
    <property type="match status" value="1"/>
</dbReference>
<dbReference type="GO" id="GO:0043565">
    <property type="term" value="F:sequence-specific DNA binding"/>
    <property type="evidence" value="ECO:0007669"/>
    <property type="project" value="InterPro"/>
</dbReference>
<dbReference type="InterPro" id="IPR019887">
    <property type="entry name" value="Tscrpt_reg_AsnC/Lrp_C"/>
</dbReference>
<evidence type="ECO:0000259" key="4">
    <source>
        <dbReference type="PROSITE" id="PS50956"/>
    </source>
</evidence>
<dbReference type="Pfam" id="PF13412">
    <property type="entry name" value="HTH_24"/>
    <property type="match status" value="1"/>
</dbReference>
<dbReference type="Gene3D" id="3.30.70.920">
    <property type="match status" value="1"/>
</dbReference>
<proteinExistence type="predicted"/>
<dbReference type="SUPFAM" id="SSF54909">
    <property type="entry name" value="Dimeric alpha+beta barrel"/>
    <property type="match status" value="1"/>
</dbReference>
<dbReference type="InterPro" id="IPR036390">
    <property type="entry name" value="WH_DNA-bd_sf"/>
</dbReference>
<feature type="domain" description="HTH asnC-type" evidence="4">
    <location>
        <begin position="4"/>
        <end position="67"/>
    </location>
</feature>
<dbReference type="GO" id="GO:0005829">
    <property type="term" value="C:cytosol"/>
    <property type="evidence" value="ECO:0007669"/>
    <property type="project" value="TreeGrafter"/>
</dbReference>
<dbReference type="SMART" id="SM00344">
    <property type="entry name" value="HTH_ASNC"/>
    <property type="match status" value="1"/>
</dbReference>
<evidence type="ECO:0000313" key="6">
    <source>
        <dbReference type="Proteomes" id="UP000541352"/>
    </source>
</evidence>
<dbReference type="EMBL" id="JACIBY010000001">
    <property type="protein sequence ID" value="MBB3836087.1"/>
    <property type="molecule type" value="Genomic_DNA"/>
</dbReference>
<dbReference type="PANTHER" id="PTHR30154">
    <property type="entry name" value="LEUCINE-RESPONSIVE REGULATORY PROTEIN"/>
    <property type="match status" value="1"/>
</dbReference>
<dbReference type="InterPro" id="IPR036388">
    <property type="entry name" value="WH-like_DNA-bd_sf"/>
</dbReference>
<dbReference type="InterPro" id="IPR000485">
    <property type="entry name" value="AsnC-type_HTH_dom"/>
</dbReference>
<dbReference type="CDD" id="cd00090">
    <property type="entry name" value="HTH_ARSR"/>
    <property type="match status" value="1"/>
</dbReference>
<accession>A0A7W6EN94</accession>
<dbReference type="InterPro" id="IPR019888">
    <property type="entry name" value="Tscrpt_reg_AsnC-like"/>
</dbReference>
<keyword evidence="3" id="KW-0804">Transcription</keyword>
<dbReference type="GO" id="GO:0006355">
    <property type="term" value="P:regulation of DNA-templated transcription"/>
    <property type="evidence" value="ECO:0007669"/>
    <property type="project" value="UniProtKB-ARBA"/>
</dbReference>